<organism evidence="2 3">
    <name type="scientific">Elysia marginata</name>
    <dbReference type="NCBI Taxonomy" id="1093978"/>
    <lineage>
        <taxon>Eukaryota</taxon>
        <taxon>Metazoa</taxon>
        <taxon>Spiralia</taxon>
        <taxon>Lophotrochozoa</taxon>
        <taxon>Mollusca</taxon>
        <taxon>Gastropoda</taxon>
        <taxon>Heterobranchia</taxon>
        <taxon>Euthyneura</taxon>
        <taxon>Panpulmonata</taxon>
        <taxon>Sacoglossa</taxon>
        <taxon>Placobranchoidea</taxon>
        <taxon>Plakobranchidae</taxon>
        <taxon>Elysia</taxon>
    </lineage>
</organism>
<reference evidence="2 3" key="1">
    <citation type="journal article" date="2021" name="Elife">
        <title>Chloroplast acquisition without the gene transfer in kleptoplastic sea slugs, Plakobranchus ocellatus.</title>
        <authorList>
            <person name="Maeda T."/>
            <person name="Takahashi S."/>
            <person name="Yoshida T."/>
            <person name="Shimamura S."/>
            <person name="Takaki Y."/>
            <person name="Nagai Y."/>
            <person name="Toyoda A."/>
            <person name="Suzuki Y."/>
            <person name="Arimoto A."/>
            <person name="Ishii H."/>
            <person name="Satoh N."/>
            <person name="Nishiyama T."/>
            <person name="Hasebe M."/>
            <person name="Maruyama T."/>
            <person name="Minagawa J."/>
            <person name="Obokata J."/>
            <person name="Shigenobu S."/>
        </authorList>
    </citation>
    <scope>NUCLEOTIDE SEQUENCE [LARGE SCALE GENOMIC DNA]</scope>
</reference>
<dbReference type="Proteomes" id="UP000762676">
    <property type="component" value="Unassembled WGS sequence"/>
</dbReference>
<feature type="compositionally biased region" description="Low complexity" evidence="1">
    <location>
        <begin position="1"/>
        <end position="12"/>
    </location>
</feature>
<keyword evidence="3" id="KW-1185">Reference proteome</keyword>
<feature type="region of interest" description="Disordered" evidence="1">
    <location>
        <begin position="1"/>
        <end position="27"/>
    </location>
</feature>
<evidence type="ECO:0000313" key="2">
    <source>
        <dbReference type="EMBL" id="GFS10238.1"/>
    </source>
</evidence>
<accession>A0AAV4ILI4</accession>
<sequence>MNINSSNNNSNTSPPPLQRKKKDQTSTVIARLGSHSSQARIYSTVCDLRSVVAAAAAVVQATGTKSLSVAAEDRVTVTLGQAVGHDSQNAVSAQRSFVLSSHYEKNLRSARACCRPSSDLAWEM</sequence>
<name>A0AAV4ILI4_9GAST</name>
<gene>
    <name evidence="2" type="ORF">ElyMa_001318400</name>
</gene>
<protein>
    <submittedName>
        <fullName evidence="2">Uncharacterized protein</fullName>
    </submittedName>
</protein>
<dbReference type="AlphaFoldDB" id="A0AAV4ILI4"/>
<dbReference type="EMBL" id="BMAT01002614">
    <property type="protein sequence ID" value="GFS10238.1"/>
    <property type="molecule type" value="Genomic_DNA"/>
</dbReference>
<evidence type="ECO:0000313" key="3">
    <source>
        <dbReference type="Proteomes" id="UP000762676"/>
    </source>
</evidence>
<proteinExistence type="predicted"/>
<evidence type="ECO:0000256" key="1">
    <source>
        <dbReference type="SAM" id="MobiDB-lite"/>
    </source>
</evidence>
<comment type="caution">
    <text evidence="2">The sequence shown here is derived from an EMBL/GenBank/DDBJ whole genome shotgun (WGS) entry which is preliminary data.</text>
</comment>